<dbReference type="InterPro" id="IPR001599">
    <property type="entry name" value="Macroglobln_a2"/>
</dbReference>
<dbReference type="SMART" id="SM01419">
    <property type="entry name" value="Thiol-ester_cl"/>
    <property type="match status" value="1"/>
</dbReference>
<dbReference type="Gene3D" id="2.60.40.10">
    <property type="entry name" value="Immunoglobulins"/>
    <property type="match status" value="2"/>
</dbReference>
<evidence type="ECO:0000313" key="10">
    <source>
        <dbReference type="Proteomes" id="UP001652620"/>
    </source>
</evidence>
<dbReference type="GO" id="GO:0004866">
    <property type="term" value="F:endopeptidase inhibitor activity"/>
    <property type="evidence" value="ECO:0007669"/>
    <property type="project" value="InterPro"/>
</dbReference>
<dbReference type="PROSITE" id="PS00477">
    <property type="entry name" value="ALPHA_2_MACROGLOBULIN"/>
    <property type="match status" value="1"/>
</dbReference>
<dbReference type="SMART" id="SM01360">
    <property type="entry name" value="A2M"/>
    <property type="match status" value="1"/>
</dbReference>
<dbReference type="Pfam" id="PF00207">
    <property type="entry name" value="A2M"/>
    <property type="match status" value="1"/>
</dbReference>
<dbReference type="SMART" id="SM01361">
    <property type="entry name" value="A2M_recep"/>
    <property type="match status" value="1"/>
</dbReference>
<dbReference type="PANTHER" id="PTHR11412:SF136">
    <property type="entry name" value="CD109 ANTIGEN"/>
    <property type="match status" value="1"/>
</dbReference>
<dbReference type="InterPro" id="IPR050473">
    <property type="entry name" value="A2M/Complement_sys"/>
</dbReference>
<dbReference type="PANTHER" id="PTHR11412">
    <property type="entry name" value="MACROGLOBULIN / COMPLEMENT"/>
    <property type="match status" value="1"/>
</dbReference>
<feature type="region of interest" description="Disordered" evidence="5">
    <location>
        <begin position="637"/>
        <end position="672"/>
    </location>
</feature>
<organism evidence="10 11">
    <name type="scientific">Bactrocera dorsalis</name>
    <name type="common">Oriental fruit fly</name>
    <name type="synonym">Dacus dorsalis</name>
    <dbReference type="NCBI Taxonomy" id="27457"/>
    <lineage>
        <taxon>Eukaryota</taxon>
        <taxon>Metazoa</taxon>
        <taxon>Ecdysozoa</taxon>
        <taxon>Arthropoda</taxon>
        <taxon>Hexapoda</taxon>
        <taxon>Insecta</taxon>
        <taxon>Pterygota</taxon>
        <taxon>Neoptera</taxon>
        <taxon>Endopterygota</taxon>
        <taxon>Diptera</taxon>
        <taxon>Brachycera</taxon>
        <taxon>Muscomorpha</taxon>
        <taxon>Tephritoidea</taxon>
        <taxon>Tephritidae</taxon>
        <taxon>Bactrocera</taxon>
        <taxon>Bactrocera</taxon>
    </lineage>
</organism>
<dbReference type="Gene3D" id="2.20.130.20">
    <property type="match status" value="1"/>
</dbReference>
<protein>
    <submittedName>
        <fullName evidence="11 12">CD109 antigen isoform X1</fullName>
    </submittedName>
</protein>
<gene>
    <name evidence="11 12 13" type="primary">LOC105231170</name>
</gene>
<dbReference type="GO" id="GO:0002376">
    <property type="term" value="P:immune system process"/>
    <property type="evidence" value="ECO:0007669"/>
    <property type="project" value="UniProtKB-KW"/>
</dbReference>
<dbReference type="GO" id="GO:0005615">
    <property type="term" value="C:extracellular space"/>
    <property type="evidence" value="ECO:0007669"/>
    <property type="project" value="InterPro"/>
</dbReference>
<dbReference type="InterPro" id="IPR047565">
    <property type="entry name" value="Alpha-macroglob_thiol-ester_cl"/>
</dbReference>
<dbReference type="Pfam" id="PF07678">
    <property type="entry name" value="TED_complement"/>
    <property type="match status" value="1"/>
</dbReference>
<keyword evidence="1 6" id="KW-0732">Signal</keyword>
<feature type="domain" description="Alpha-2-macroglobulin bait region" evidence="7">
    <location>
        <begin position="456"/>
        <end position="590"/>
    </location>
</feature>
<dbReference type="Pfam" id="PF01835">
    <property type="entry name" value="MG2"/>
    <property type="match status" value="1"/>
</dbReference>
<dbReference type="InterPro" id="IPR011625">
    <property type="entry name" value="A2M_N_BRD"/>
</dbReference>
<dbReference type="OrthoDB" id="9998011at2759"/>
<dbReference type="SUPFAM" id="SSF48239">
    <property type="entry name" value="Terpenoid cyclases/Protein prenyltransferases"/>
    <property type="match status" value="1"/>
</dbReference>
<proteinExistence type="predicted"/>
<dbReference type="Gene3D" id="2.60.40.2950">
    <property type="match status" value="1"/>
</dbReference>
<evidence type="ECO:0000259" key="8">
    <source>
        <dbReference type="SMART" id="SM01360"/>
    </source>
</evidence>
<evidence type="ECO:0000313" key="13">
    <source>
        <dbReference type="RefSeq" id="XP_029408238.2"/>
    </source>
</evidence>
<accession>A0A8N4L974</accession>
<feature type="signal peptide" evidence="6">
    <location>
        <begin position="1"/>
        <end position="21"/>
    </location>
</feature>
<keyword evidence="3" id="KW-1015">Disulfide bond</keyword>
<dbReference type="InterPro" id="IPR041555">
    <property type="entry name" value="MG3"/>
</dbReference>
<dbReference type="GeneID" id="105231170"/>
<evidence type="ECO:0000259" key="7">
    <source>
        <dbReference type="SMART" id="SM01359"/>
    </source>
</evidence>
<dbReference type="Gene3D" id="2.60.40.1940">
    <property type="match status" value="1"/>
</dbReference>
<dbReference type="Pfam" id="PF07703">
    <property type="entry name" value="A2M_BRD"/>
    <property type="match status" value="1"/>
</dbReference>
<evidence type="ECO:0000259" key="9">
    <source>
        <dbReference type="SMART" id="SM01361"/>
    </source>
</evidence>
<dbReference type="Gene3D" id="2.60.40.1930">
    <property type="match status" value="2"/>
</dbReference>
<feature type="domain" description="Alpha-macroglobulin receptor-binding" evidence="9">
    <location>
        <begin position="1329"/>
        <end position="1419"/>
    </location>
</feature>
<keyword evidence="10" id="KW-1185">Reference proteome</keyword>
<sequence length="1446" mass="160646">MSRRLFIAVFEIIQIVALVSAAGHYSVIGPGTIRSKFKYNVAVSVHKAEGPTKIDVSIMGPSYNETKTVELQPMSTENVEFDVPQLQDGAYSLVAKGVSGLIFENSTKLNYADYKPATFIQTDKATYKPGDLVQFRVLFLDANTRPAKIEQPISILINDGARNRIKQLQDVKLTKGVYTGEFQLSEQPVLGDWNIDVVIEGQSPVSKSFEVAKYVLPKFEVSIETAKDVAIPDGVIKVTVRSKYTYGKSVEGTATVSIKPLYHHYGMNIQPEATKMVYVDGKGHVEFDLSKDLSIGSERTYVPPLKVFATMKEKLTGNTQNATATINLHSERYRIEGVNVPTNYQPYKPTKITVVVKNVDGSPVLDTKNKAKLTVHPPRNYMFRDYLSKDEATTPKEADQIMEFESNLDEHGMATFEFTLPETDRYYTVKCEFLDTTTYLSSISKFIPTLDTPELLKLTVNTKNPRLGKPVVVEVASSEKIPYFVYTIVARGNILKSEYVDVPEGRQSQTIKFIPTFEMIPKASLYVHYVYDNNLRFVEKAIQFEKEFENTIDISAQPQAKPGEQVQLHITTDPDSFVGLLGVDQSVLLLKSGNDITQEQIFNTLGDYDASTPWMRGYGRYPGQESGVVTMTNANYPYNDDQKKKHPKASGSSGGNVPISGAANRRKQTTTENWLTTSSTTAGPIASDIGSVEQFQYELRARENFFENWIFYKICSVKSTDGGNFTLSKKIPDTITSWVVTGFSMNPNTGIALTANPTKIQVFQPFFVSTNLPYSVKRGEVIAIPVIIFNYMDKALDAEVVMENTDNEYDFTEATNEIEDKPLDVVQRVKRVSVASNTGRSISFMIRPKKIGQITLKITATTPLAGDAIHQMLKVEPEGVTQYENRAVFINLKDKNVHNEKLNVDVPAEAIPDSEYIEFSVVGDLLGPTLKNLDKLVRMPYGCGEQNMVNFVPNILVLHYLDAISKSMPAITEKAKKFLDIGYQRELTYKHDDGSYSAFGKSDKAGSTWLTAYVMRSFHQAAKYTDIDPKVIVEGLDFLASKQAPNGSFPEYGKLFDSAHQNELGLTAFVLLAFLENVEHIEKYKTQVDNGMKYIMDKVDKTDDQYSLAIAALALQIAKNPAADKVLTKLQGLAKQESDRKWWSKADAPTEGSSAIWRWHPSSNDVEITSYILLAILDKEGAENTLPIVKWLISQRNSNGGFASTQDTVVGLQALISFAEKTGAGSGTMDIEFVSSGGEENKGAIAVNAENSLVLQTHVLPKTTRQVDFTAKGNGSSMVQLSYRYNLAEKDKAPSFQVTTNVKEDQNLLIMDVCAEYVPESGADKEKESNMAVMEIALPSGYTAETDAFNAIEAVDRVKRTETKNSDSMIIVYFDGLKPADSKCVPVRAAKTHAVAKQKPAAVSIYDYYQTNRRATEYYQVNSSLCDICEGEDCGSSCQKLKESNN</sequence>
<dbReference type="Gene3D" id="6.20.50.160">
    <property type="match status" value="1"/>
</dbReference>
<dbReference type="InterPro" id="IPR041813">
    <property type="entry name" value="A2M_TED"/>
</dbReference>
<dbReference type="GO" id="GO:0098552">
    <property type="term" value="C:side of membrane"/>
    <property type="evidence" value="ECO:0007669"/>
    <property type="project" value="UniProtKB-KW"/>
</dbReference>
<evidence type="ECO:0000313" key="12">
    <source>
        <dbReference type="RefSeq" id="XP_029408237.2"/>
    </source>
</evidence>
<evidence type="ECO:0000256" key="5">
    <source>
        <dbReference type="SAM" id="MobiDB-lite"/>
    </source>
</evidence>
<evidence type="ECO:0000256" key="1">
    <source>
        <dbReference type="ARBA" id="ARBA00022729"/>
    </source>
</evidence>
<dbReference type="RefSeq" id="XP_029408236.2">
    <property type="nucleotide sequence ID" value="XM_029552376.2"/>
</dbReference>
<dbReference type="Gene3D" id="2.60.40.690">
    <property type="entry name" value="Alpha-macroglobulin, receptor-binding domain"/>
    <property type="match status" value="1"/>
</dbReference>
<dbReference type="CDD" id="cd02897">
    <property type="entry name" value="A2M_2"/>
    <property type="match status" value="1"/>
</dbReference>
<dbReference type="SUPFAM" id="SSF49410">
    <property type="entry name" value="Alpha-macroglobulin receptor domain"/>
    <property type="match status" value="1"/>
</dbReference>
<evidence type="ECO:0000256" key="6">
    <source>
        <dbReference type="SAM" id="SignalP"/>
    </source>
</evidence>
<dbReference type="Proteomes" id="UP001652620">
    <property type="component" value="Chromosome 1"/>
</dbReference>
<dbReference type="InterPro" id="IPR002890">
    <property type="entry name" value="MG2"/>
</dbReference>
<evidence type="ECO:0000313" key="11">
    <source>
        <dbReference type="RefSeq" id="XP_029408236.2"/>
    </source>
</evidence>
<dbReference type="Pfam" id="PF17791">
    <property type="entry name" value="MG3"/>
    <property type="match status" value="1"/>
</dbReference>
<dbReference type="Gene3D" id="1.50.10.20">
    <property type="match status" value="1"/>
</dbReference>
<dbReference type="InterPro" id="IPR036595">
    <property type="entry name" value="A-macroglobulin_rcpt-bd_sf"/>
</dbReference>
<feature type="domain" description="Alpha-2-macroglobulin" evidence="8">
    <location>
        <begin position="708"/>
        <end position="802"/>
    </location>
</feature>
<dbReference type="RefSeq" id="XP_029408238.2">
    <property type="nucleotide sequence ID" value="XM_029552378.2"/>
</dbReference>
<dbReference type="InterPro" id="IPR009048">
    <property type="entry name" value="A-macroglobulin_rcpt-bd"/>
</dbReference>
<keyword evidence="4" id="KW-0325">Glycoprotein</keyword>
<dbReference type="RefSeq" id="XP_029408237.2">
    <property type="nucleotide sequence ID" value="XM_029552377.2"/>
</dbReference>
<evidence type="ECO:0000256" key="4">
    <source>
        <dbReference type="ARBA" id="ARBA00023180"/>
    </source>
</evidence>
<dbReference type="InterPro" id="IPR013783">
    <property type="entry name" value="Ig-like_fold"/>
</dbReference>
<reference evidence="10 11" key="1">
    <citation type="submission" date="2025-05" db="UniProtKB">
        <authorList>
            <consortium name="RefSeq"/>
        </authorList>
    </citation>
    <scope>NUCLEOTIDE SEQUENCE [LARGE SCALE GENOMIC DNA]</scope>
    <source>
        <tissue evidence="11 12">Adult</tissue>
    </source>
</reference>
<dbReference type="Gene3D" id="2.60.120.1540">
    <property type="match status" value="1"/>
</dbReference>
<dbReference type="Pfam" id="PF07677">
    <property type="entry name" value="A2M_recep"/>
    <property type="match status" value="1"/>
</dbReference>
<keyword evidence="2" id="KW-0882">Thioester bond</keyword>
<dbReference type="InterPro" id="IPR008930">
    <property type="entry name" value="Terpenoid_cyclase/PrenylTrfase"/>
</dbReference>
<dbReference type="InterPro" id="IPR019742">
    <property type="entry name" value="MacrogloblnA2_CS"/>
</dbReference>
<dbReference type="InterPro" id="IPR011626">
    <property type="entry name" value="Alpha-macroglobulin_TED"/>
</dbReference>
<dbReference type="GO" id="GO:0005886">
    <property type="term" value="C:plasma membrane"/>
    <property type="evidence" value="ECO:0007669"/>
    <property type="project" value="UniProtKB-SubCell"/>
</dbReference>
<evidence type="ECO:0000256" key="2">
    <source>
        <dbReference type="ARBA" id="ARBA00022966"/>
    </source>
</evidence>
<evidence type="ECO:0000256" key="3">
    <source>
        <dbReference type="ARBA" id="ARBA00023157"/>
    </source>
</evidence>
<name>A0A8N4L974_BACDO</name>
<feature type="chain" id="PRO_5044693116" evidence="6">
    <location>
        <begin position="22"/>
        <end position="1446"/>
    </location>
</feature>
<dbReference type="SMART" id="SM01359">
    <property type="entry name" value="A2M_N_2"/>
    <property type="match status" value="1"/>
</dbReference>